<dbReference type="InterPro" id="IPR050243">
    <property type="entry name" value="PHP_phosphatase"/>
</dbReference>
<dbReference type="InterPro" id="IPR016195">
    <property type="entry name" value="Pol/histidinol_Pase-like"/>
</dbReference>
<dbReference type="SMART" id="SM00481">
    <property type="entry name" value="POLIIIAc"/>
    <property type="match status" value="1"/>
</dbReference>
<evidence type="ECO:0000256" key="1">
    <source>
        <dbReference type="ARBA" id="ARBA00022694"/>
    </source>
</evidence>
<dbReference type="SUPFAM" id="SSF89550">
    <property type="entry name" value="PHP domain-like"/>
    <property type="match status" value="1"/>
</dbReference>
<dbReference type="NCBIfam" id="NF004981">
    <property type="entry name" value="PRK06361.1"/>
    <property type="match status" value="1"/>
</dbReference>
<accession>A0A0W8F174</accession>
<sequence>MTGLADLHTHTTLSDGEMLPIELVRRMAVLGYTTVAITDHADSTNLLLVIEAVGRLIPAAELYGVRLLAGVELTHIPPSLIHASAQEAKRNGADIVIVHGETPVEPVAPGTNHAACTCSDVDVLAHPGFITHEDAVLARENGIALEITSRGGHNRTNGHVVAVAREAGCQLVVNSDAHAPHDLLDKRAKIDVARGAGLTKDECARILSLNIDALRVRRH</sequence>
<dbReference type="Pfam" id="PF01876">
    <property type="entry name" value="RNase_P_p30"/>
    <property type="match status" value="1"/>
</dbReference>
<dbReference type="InterPro" id="IPR002738">
    <property type="entry name" value="RNase_P_p30"/>
</dbReference>
<dbReference type="GO" id="GO:0008270">
    <property type="term" value="F:zinc ion binding"/>
    <property type="evidence" value="ECO:0007669"/>
    <property type="project" value="TreeGrafter"/>
</dbReference>
<reference evidence="3" key="1">
    <citation type="journal article" date="2015" name="Proc. Natl. Acad. Sci. U.S.A.">
        <title>Networks of energetic and metabolic interactions define dynamics in microbial communities.</title>
        <authorList>
            <person name="Embree M."/>
            <person name="Liu J.K."/>
            <person name="Al-Bassam M.M."/>
            <person name="Zengler K."/>
        </authorList>
    </citation>
    <scope>NUCLEOTIDE SEQUENCE</scope>
</reference>
<protein>
    <recommendedName>
        <fullName evidence="2">Polymerase/histidinol phosphatase N-terminal domain-containing protein</fullName>
    </recommendedName>
</protein>
<dbReference type="CDD" id="cd07432">
    <property type="entry name" value="PHP_HisPPase"/>
    <property type="match status" value="1"/>
</dbReference>
<comment type="caution">
    <text evidence="3">The sequence shown here is derived from an EMBL/GenBank/DDBJ whole genome shotgun (WGS) entry which is preliminary data.</text>
</comment>
<evidence type="ECO:0000259" key="2">
    <source>
        <dbReference type="SMART" id="SM00481"/>
    </source>
</evidence>
<dbReference type="PANTHER" id="PTHR36928">
    <property type="entry name" value="PHOSPHATASE YCDX-RELATED"/>
    <property type="match status" value="1"/>
</dbReference>
<feature type="domain" description="Polymerase/histidinol phosphatase N-terminal" evidence="2">
    <location>
        <begin position="5"/>
        <end position="77"/>
    </location>
</feature>
<keyword evidence="1" id="KW-0819">tRNA processing</keyword>
<dbReference type="AlphaFoldDB" id="A0A0W8F174"/>
<dbReference type="InterPro" id="IPR003141">
    <property type="entry name" value="Pol/His_phosphatase_N"/>
</dbReference>
<dbReference type="GO" id="GO:0042578">
    <property type="term" value="F:phosphoric ester hydrolase activity"/>
    <property type="evidence" value="ECO:0007669"/>
    <property type="project" value="TreeGrafter"/>
</dbReference>
<dbReference type="PANTHER" id="PTHR36928:SF1">
    <property type="entry name" value="PHOSPHATASE YCDX-RELATED"/>
    <property type="match status" value="1"/>
</dbReference>
<dbReference type="Gene3D" id="3.20.20.140">
    <property type="entry name" value="Metal-dependent hydrolases"/>
    <property type="match status" value="1"/>
</dbReference>
<name>A0A0W8F174_9ZZZZ</name>
<evidence type="ECO:0000313" key="3">
    <source>
        <dbReference type="EMBL" id="KUG14573.1"/>
    </source>
</evidence>
<gene>
    <name evidence="3" type="ORF">ASZ90_015797</name>
</gene>
<organism evidence="3">
    <name type="scientific">hydrocarbon metagenome</name>
    <dbReference type="NCBI Taxonomy" id="938273"/>
    <lineage>
        <taxon>unclassified sequences</taxon>
        <taxon>metagenomes</taxon>
        <taxon>ecological metagenomes</taxon>
    </lineage>
</organism>
<dbReference type="GO" id="GO:0008033">
    <property type="term" value="P:tRNA processing"/>
    <property type="evidence" value="ECO:0007669"/>
    <property type="project" value="UniProtKB-KW"/>
</dbReference>
<dbReference type="GO" id="GO:0005829">
    <property type="term" value="C:cytosol"/>
    <property type="evidence" value="ECO:0007669"/>
    <property type="project" value="TreeGrafter"/>
</dbReference>
<dbReference type="EMBL" id="LNQE01001642">
    <property type="protein sequence ID" value="KUG14573.1"/>
    <property type="molecule type" value="Genomic_DNA"/>
</dbReference>
<proteinExistence type="predicted"/>